<gene>
    <name evidence="8" type="primary">ABSGL_07047.1 scaffold 8717</name>
</gene>
<keyword evidence="9" id="KW-1185">Reference proteome</keyword>
<keyword evidence="3" id="KW-0240">DNA-directed RNA polymerase</keyword>
<dbReference type="GO" id="GO:0006351">
    <property type="term" value="P:DNA-templated transcription"/>
    <property type="evidence" value="ECO:0007669"/>
    <property type="project" value="InterPro"/>
</dbReference>
<keyword evidence="4" id="KW-0804">Transcription</keyword>
<evidence type="ECO:0000313" key="8">
    <source>
        <dbReference type="EMBL" id="SAM01306.1"/>
    </source>
</evidence>
<dbReference type="Pfam" id="PF06870">
    <property type="entry name" value="RNA_pol_I_A49"/>
    <property type="match status" value="1"/>
</dbReference>
<comment type="subcellular location">
    <subcellularLocation>
        <location evidence="1">Nucleus</location>
        <location evidence="1">Nucleolus</location>
    </subcellularLocation>
</comment>
<evidence type="ECO:0000256" key="4">
    <source>
        <dbReference type="ARBA" id="ARBA00023163"/>
    </source>
</evidence>
<dbReference type="GO" id="GO:0005730">
    <property type="term" value="C:nucleolus"/>
    <property type="evidence" value="ECO:0007669"/>
    <property type="project" value="UniProtKB-SubCell"/>
</dbReference>
<dbReference type="OMA" id="DVYPFDE"/>
<evidence type="ECO:0008006" key="10">
    <source>
        <dbReference type="Google" id="ProtNLM"/>
    </source>
</evidence>
<reference evidence="8" key="1">
    <citation type="submission" date="2016-04" db="EMBL/GenBank/DDBJ databases">
        <authorList>
            <person name="Evans L.H."/>
            <person name="Alamgir A."/>
            <person name="Owens N."/>
            <person name="Weber N.D."/>
            <person name="Virtaneva K."/>
            <person name="Barbian K."/>
            <person name="Babar A."/>
            <person name="Rosenke K."/>
        </authorList>
    </citation>
    <scope>NUCLEOTIDE SEQUENCE [LARGE SCALE GENOMIC DNA]</scope>
    <source>
        <strain evidence="8">CBS 101.48</strain>
    </source>
</reference>
<comment type="similarity">
    <text evidence="2">Belongs to the eukaryotic RPA49/POLR1E RNA polymerase subunit family.</text>
</comment>
<keyword evidence="5" id="KW-0539">Nucleus</keyword>
<organism evidence="8">
    <name type="scientific">Absidia glauca</name>
    <name type="common">Pin mould</name>
    <dbReference type="NCBI Taxonomy" id="4829"/>
    <lineage>
        <taxon>Eukaryota</taxon>
        <taxon>Fungi</taxon>
        <taxon>Fungi incertae sedis</taxon>
        <taxon>Mucoromycota</taxon>
        <taxon>Mucoromycotina</taxon>
        <taxon>Mucoromycetes</taxon>
        <taxon>Mucorales</taxon>
        <taxon>Cunninghamellaceae</taxon>
        <taxon>Absidia</taxon>
    </lineage>
</organism>
<feature type="coiled-coil region" evidence="6">
    <location>
        <begin position="147"/>
        <end position="174"/>
    </location>
</feature>
<name>A0A163JHA0_ABSGL</name>
<protein>
    <recommendedName>
        <fullName evidence="10">RNA polymerase I associated factor, A49-like protein</fullName>
    </recommendedName>
</protein>
<dbReference type="EMBL" id="LT553527">
    <property type="protein sequence ID" value="SAM01306.1"/>
    <property type="molecule type" value="Genomic_DNA"/>
</dbReference>
<dbReference type="STRING" id="4829.A0A163JHA0"/>
<dbReference type="GO" id="GO:0003677">
    <property type="term" value="F:DNA binding"/>
    <property type="evidence" value="ECO:0007669"/>
    <property type="project" value="InterPro"/>
</dbReference>
<evidence type="ECO:0000256" key="7">
    <source>
        <dbReference type="SAM" id="MobiDB-lite"/>
    </source>
</evidence>
<dbReference type="InParanoid" id="A0A163JHA0"/>
<dbReference type="GO" id="GO:0000428">
    <property type="term" value="C:DNA-directed RNA polymerase complex"/>
    <property type="evidence" value="ECO:0007669"/>
    <property type="project" value="UniProtKB-KW"/>
</dbReference>
<accession>A0A163JHA0</accession>
<proteinExistence type="inferred from homology"/>
<dbReference type="FunCoup" id="A0A163JHA0">
    <property type="interactions" value="213"/>
</dbReference>
<evidence type="ECO:0000256" key="1">
    <source>
        <dbReference type="ARBA" id="ARBA00004604"/>
    </source>
</evidence>
<keyword evidence="6" id="KW-0175">Coiled coil</keyword>
<dbReference type="AlphaFoldDB" id="A0A163JHA0"/>
<evidence type="ECO:0000256" key="2">
    <source>
        <dbReference type="ARBA" id="ARBA00009430"/>
    </source>
</evidence>
<dbReference type="OrthoDB" id="532500at2759"/>
<evidence type="ECO:0000256" key="6">
    <source>
        <dbReference type="SAM" id="Coils"/>
    </source>
</evidence>
<feature type="region of interest" description="Disordered" evidence="7">
    <location>
        <begin position="1"/>
        <end position="21"/>
    </location>
</feature>
<dbReference type="InterPro" id="IPR009668">
    <property type="entry name" value="RNA_pol-assoc_fac_A49-like"/>
</dbReference>
<evidence type="ECO:0000256" key="5">
    <source>
        <dbReference type="ARBA" id="ARBA00023242"/>
    </source>
</evidence>
<feature type="region of interest" description="Disordered" evidence="7">
    <location>
        <begin position="27"/>
        <end position="46"/>
    </location>
</feature>
<dbReference type="PANTHER" id="PTHR14440">
    <property type="entry name" value="DNA-DIRECTED RNA POLYMERASE I SUBUNIT RPA49"/>
    <property type="match status" value="1"/>
</dbReference>
<sequence length="417" mass="46453">MGKRKHSETEDKSSKFTSIVSANIPERTESPILATFPGTQPSSETTFTPFKRNYETSAAKADERVVIGETDKVLFTGSNFGEDSPRGLHCKYYLGVYSKKNQQVTVTPARVLSMRRSVKALTNANNEAINNKSFKLQRANLGMAFGTAKAIKQLRDEERNKVDAEEMLDELSDVQRQVGVNTVNLPSQASLREQVKSSLPLPSFDINADSPENAYDLNSVVTPDELNSIDVKELLKEDSLEGVQNLLPFSRSNFINTKIMQIINSTGKKDRHRLRLLVYLSYLMAYHSRVRRGDLANRERLLSALNNPPAIIVQGLTDRFTENSHRTPIMADKILFYIMVLTLMLSDFKVFPEAIARDLSLKASKAQTLLRNLGCKMEKATAEEANIAGVDPKANLKKAVLVVPLTFPELSKGGKAK</sequence>
<evidence type="ECO:0000313" key="9">
    <source>
        <dbReference type="Proteomes" id="UP000078561"/>
    </source>
</evidence>
<evidence type="ECO:0000256" key="3">
    <source>
        <dbReference type="ARBA" id="ARBA00022478"/>
    </source>
</evidence>
<dbReference type="Proteomes" id="UP000078561">
    <property type="component" value="Unassembled WGS sequence"/>
</dbReference>
<feature type="compositionally biased region" description="Polar residues" evidence="7">
    <location>
        <begin position="37"/>
        <end position="46"/>
    </location>
</feature>